<protein>
    <recommendedName>
        <fullName evidence="3">Shugoshin C-terminal domain-containing protein</fullName>
    </recommendedName>
</protein>
<proteinExistence type="inferred from homology"/>
<dbReference type="InterPro" id="IPR011515">
    <property type="entry name" value="Shugoshin_C"/>
</dbReference>
<comment type="caution">
    <text evidence="4">The sequence shown here is derived from an EMBL/GenBank/DDBJ whole genome shotgun (WGS) entry which is preliminary data.</text>
</comment>
<comment type="similarity">
    <text evidence="1">Belongs to the shugoshin family.</text>
</comment>
<evidence type="ECO:0000313" key="4">
    <source>
        <dbReference type="EMBL" id="KMZ64750.1"/>
    </source>
</evidence>
<feature type="domain" description="Shugoshin C-terminal" evidence="3">
    <location>
        <begin position="174"/>
        <end position="195"/>
    </location>
</feature>
<evidence type="ECO:0000313" key="5">
    <source>
        <dbReference type="Proteomes" id="UP000036987"/>
    </source>
</evidence>
<evidence type="ECO:0000256" key="1">
    <source>
        <dbReference type="ARBA" id="ARBA00010845"/>
    </source>
</evidence>
<dbReference type="GO" id="GO:0034090">
    <property type="term" value="P:maintenance of meiotic sister chromatid cohesion"/>
    <property type="evidence" value="ECO:0007669"/>
    <property type="project" value="InterPro"/>
</dbReference>
<dbReference type="Pfam" id="PF07557">
    <property type="entry name" value="Shugoshin_C"/>
    <property type="match status" value="1"/>
</dbReference>
<keyword evidence="5" id="KW-1185">Reference proteome</keyword>
<dbReference type="GO" id="GO:0045144">
    <property type="term" value="P:meiotic sister chromatid segregation"/>
    <property type="evidence" value="ECO:0007669"/>
    <property type="project" value="InterPro"/>
</dbReference>
<name>A0A0K9P9A5_ZOSMR</name>
<evidence type="ECO:0000259" key="3">
    <source>
        <dbReference type="Pfam" id="PF07557"/>
    </source>
</evidence>
<reference evidence="5" key="1">
    <citation type="journal article" date="2016" name="Nature">
        <title>The genome of the seagrass Zostera marina reveals angiosperm adaptation to the sea.</title>
        <authorList>
            <person name="Olsen J.L."/>
            <person name="Rouze P."/>
            <person name="Verhelst B."/>
            <person name="Lin Y.-C."/>
            <person name="Bayer T."/>
            <person name="Collen J."/>
            <person name="Dattolo E."/>
            <person name="De Paoli E."/>
            <person name="Dittami S."/>
            <person name="Maumus F."/>
            <person name="Michel G."/>
            <person name="Kersting A."/>
            <person name="Lauritano C."/>
            <person name="Lohaus R."/>
            <person name="Toepel M."/>
            <person name="Tonon T."/>
            <person name="Vanneste K."/>
            <person name="Amirebrahimi M."/>
            <person name="Brakel J."/>
            <person name="Bostroem C."/>
            <person name="Chovatia M."/>
            <person name="Grimwood J."/>
            <person name="Jenkins J.W."/>
            <person name="Jueterbock A."/>
            <person name="Mraz A."/>
            <person name="Stam W.T."/>
            <person name="Tice H."/>
            <person name="Bornberg-Bauer E."/>
            <person name="Green P.J."/>
            <person name="Pearson G.A."/>
            <person name="Procaccini G."/>
            <person name="Duarte C.M."/>
            <person name="Schmutz J."/>
            <person name="Reusch T.B.H."/>
            <person name="Van de Peer Y."/>
        </authorList>
    </citation>
    <scope>NUCLEOTIDE SEQUENCE [LARGE SCALE GENOMIC DNA]</scope>
    <source>
        <strain evidence="5">cv. Finnish</strain>
    </source>
</reference>
<sequence>MTKTPKLVDVTNLNQLKNRRNSMAQEKYMMLGNNTLVSQENTKDSSKLLAENAYLLKLLREKNEIIHRSNLDLQKFQFQNTQLVKANAHMLAELKRGKEKNILLDHELKCTRAMLKEKNLHLKANRTSHKTEGAKELNSNSLIEPVCLGNPNPNTTIIEEIKKQELPEATRRQPSRRATIGVCYKEASVNIKMRRE</sequence>
<accession>A0A0K9P9A5</accession>
<dbReference type="Proteomes" id="UP000036987">
    <property type="component" value="Unassembled WGS sequence"/>
</dbReference>
<gene>
    <name evidence="4" type="ORF">ZOSMA_34G00270</name>
</gene>
<keyword evidence="2" id="KW-0159">Chromosome partition</keyword>
<dbReference type="OrthoDB" id="770508at2759"/>
<dbReference type="GO" id="GO:0005634">
    <property type="term" value="C:nucleus"/>
    <property type="evidence" value="ECO:0007669"/>
    <property type="project" value="InterPro"/>
</dbReference>
<organism evidence="4 5">
    <name type="scientific">Zostera marina</name>
    <name type="common">Eelgrass</name>
    <dbReference type="NCBI Taxonomy" id="29655"/>
    <lineage>
        <taxon>Eukaryota</taxon>
        <taxon>Viridiplantae</taxon>
        <taxon>Streptophyta</taxon>
        <taxon>Embryophyta</taxon>
        <taxon>Tracheophyta</taxon>
        <taxon>Spermatophyta</taxon>
        <taxon>Magnoliopsida</taxon>
        <taxon>Liliopsida</taxon>
        <taxon>Zosteraceae</taxon>
        <taxon>Zostera</taxon>
    </lineage>
</organism>
<dbReference type="AlphaFoldDB" id="A0A0K9P9A5"/>
<dbReference type="EMBL" id="LFYR01001099">
    <property type="protein sequence ID" value="KMZ64750.1"/>
    <property type="molecule type" value="Genomic_DNA"/>
</dbReference>
<dbReference type="InterPro" id="IPR044693">
    <property type="entry name" value="SGO_plant"/>
</dbReference>
<dbReference type="PANTHER" id="PTHR34373:SF9">
    <property type="entry name" value="SHUGOSHIN 2"/>
    <property type="match status" value="1"/>
</dbReference>
<dbReference type="STRING" id="29655.A0A0K9P9A5"/>
<evidence type="ECO:0000256" key="2">
    <source>
        <dbReference type="ARBA" id="ARBA00022829"/>
    </source>
</evidence>
<dbReference type="PANTHER" id="PTHR34373">
    <property type="entry name" value="SHUGOSHIN 2"/>
    <property type="match status" value="1"/>
</dbReference>
<dbReference type="GO" id="GO:0000775">
    <property type="term" value="C:chromosome, centromeric region"/>
    <property type="evidence" value="ECO:0007669"/>
    <property type="project" value="InterPro"/>
</dbReference>